<dbReference type="InterPro" id="IPR040442">
    <property type="entry name" value="Pyrv_kinase-like_dom_sf"/>
</dbReference>
<sequence>MIIKKGAAISNGIAIGKALVVCRDKISVKGYKVQDINTEIEKLHTAVSHTSKLLDQMQLLSKTYKELYEVYKLLLTDESFIGKAVSIIKEEKVNAEYALKKVTDNLMNKLSLSDNEYFQARMHDIKDIYMRLVRDMSNIVVENLEDADENTILIFNDFTVSDIDAMVKRKVKGFISSIGNKMSHKSIIVRESGITAVSNIKNIDTVIKTGDTIIVDGFLGYVSINPDETTIKKYKKKKEDYENFLYSINNGNDSTCKTMDGSVVSLYANINSNDELTHINVHGLQGVGLYRTEFLYINNGLLSEDEQYNIYKSALLSLGDKPLTIRTFDLGGDKISKFMPNSVEENPALGLRAIRYSMKYRDFFSTQIRAVLRAGISGNIKLLLPMISSVDELLEVKSIIESEKKRLQKMNIPYRDNIPLGIMIEVPSTAIAIERFIKYADFFSIGTNDLIQYMIGVDRNNEDVSSLYSPVHPAILYVLKNIREKVYESGKEVSICGELAGDGRYAAVLIGLGYRSFSMNPRSSYMMRKMLSSYNAADCKRLVNILLSCDTIDEIESLITDFNSKQILSD</sequence>
<dbReference type="GO" id="GO:0005737">
    <property type="term" value="C:cytoplasm"/>
    <property type="evidence" value="ECO:0007669"/>
    <property type="project" value="UniProtKB-SubCell"/>
</dbReference>
<evidence type="ECO:0000256" key="10">
    <source>
        <dbReference type="ARBA" id="ARBA00022597"/>
    </source>
</evidence>
<accession>A0A9D2GWZ7</accession>
<dbReference type="GO" id="GO:0008965">
    <property type="term" value="F:phosphoenolpyruvate-protein phosphotransferase activity"/>
    <property type="evidence" value="ECO:0007669"/>
    <property type="project" value="UniProtKB-EC"/>
</dbReference>
<evidence type="ECO:0000256" key="2">
    <source>
        <dbReference type="ARBA" id="ARBA00001946"/>
    </source>
</evidence>
<dbReference type="InterPro" id="IPR024692">
    <property type="entry name" value="PTS_EI"/>
</dbReference>
<feature type="domain" description="Phosphotransferase system enzyme I N-terminal" evidence="23">
    <location>
        <begin position="5"/>
        <end position="121"/>
    </location>
</feature>
<evidence type="ECO:0000256" key="19">
    <source>
        <dbReference type="PIRSR" id="PIRSR000732-2"/>
    </source>
</evidence>
<name>A0A9D2GWZ7_9BACT</name>
<dbReference type="InterPro" id="IPR008731">
    <property type="entry name" value="PTS_EIN"/>
</dbReference>
<evidence type="ECO:0000256" key="6">
    <source>
        <dbReference type="ARBA" id="ARBA00012232"/>
    </source>
</evidence>
<dbReference type="InterPro" id="IPR008279">
    <property type="entry name" value="PEP-util_enz_mobile_dom"/>
</dbReference>
<feature type="active site" description="Proton donor" evidence="18">
    <location>
        <position position="496"/>
    </location>
</feature>
<dbReference type="InterPro" id="IPR036618">
    <property type="entry name" value="PtsI_HPr-bd_sf"/>
</dbReference>
<dbReference type="InterPro" id="IPR000121">
    <property type="entry name" value="PEP_util_C"/>
</dbReference>
<dbReference type="EMBL" id="DXAQ01000149">
    <property type="protein sequence ID" value="HIZ90280.1"/>
    <property type="molecule type" value="Genomic_DNA"/>
</dbReference>
<comment type="similarity">
    <text evidence="5 17">Belongs to the PEP-utilizing enzyme family.</text>
</comment>
<feature type="domain" description="PEP-utilising enzyme C-terminal" evidence="22">
    <location>
        <begin position="254"/>
        <end position="533"/>
    </location>
</feature>
<comment type="caution">
    <text evidence="24">The sequence shown here is derived from an EMBL/GenBank/DDBJ whole genome shotgun (WGS) entry which is preliminary data.</text>
</comment>
<feature type="binding site" evidence="19">
    <location>
        <position position="326"/>
    </location>
    <ligand>
        <name>phosphoenolpyruvate</name>
        <dbReference type="ChEBI" id="CHEBI:58702"/>
    </ligand>
</feature>
<evidence type="ECO:0000256" key="16">
    <source>
        <dbReference type="ARBA" id="ARBA00033235"/>
    </source>
</evidence>
<evidence type="ECO:0000256" key="3">
    <source>
        <dbReference type="ARBA" id="ARBA00002728"/>
    </source>
</evidence>
<dbReference type="InterPro" id="IPR036637">
    <property type="entry name" value="Phosphohistidine_dom_sf"/>
</dbReference>
<dbReference type="PANTHER" id="PTHR46244:SF3">
    <property type="entry name" value="PHOSPHOENOLPYRUVATE-PROTEIN PHOSPHOTRANSFERASE"/>
    <property type="match status" value="1"/>
</dbReference>
<gene>
    <name evidence="24" type="primary">ptsP</name>
    <name evidence="24" type="ORF">H9804_10070</name>
</gene>
<evidence type="ECO:0000313" key="24">
    <source>
        <dbReference type="EMBL" id="HIZ90280.1"/>
    </source>
</evidence>
<dbReference type="InterPro" id="IPR015813">
    <property type="entry name" value="Pyrv/PenolPyrv_kinase-like_dom"/>
</dbReference>
<dbReference type="EC" id="2.7.3.9" evidence="6 17"/>
<evidence type="ECO:0000256" key="1">
    <source>
        <dbReference type="ARBA" id="ARBA00000683"/>
    </source>
</evidence>
<keyword evidence="15 17" id="KW-0460">Magnesium</keyword>
<evidence type="ECO:0000256" key="12">
    <source>
        <dbReference type="ARBA" id="ARBA00022683"/>
    </source>
</evidence>
<evidence type="ECO:0000256" key="15">
    <source>
        <dbReference type="ARBA" id="ARBA00022842"/>
    </source>
</evidence>
<comment type="cofactor">
    <cofactor evidence="2 17 20">
        <name>Mg(2+)</name>
        <dbReference type="ChEBI" id="CHEBI:18420"/>
    </cofactor>
</comment>
<keyword evidence="13 17" id="KW-0479">Metal-binding</keyword>
<organism evidence="24 25">
    <name type="scientific">Candidatus Mucispirillum faecigallinarum</name>
    <dbReference type="NCBI Taxonomy" id="2838699"/>
    <lineage>
        <taxon>Bacteria</taxon>
        <taxon>Pseudomonadati</taxon>
        <taxon>Deferribacterota</taxon>
        <taxon>Deferribacteres</taxon>
        <taxon>Deferribacterales</taxon>
        <taxon>Mucispirillaceae</taxon>
        <taxon>Mucispirillum</taxon>
    </lineage>
</organism>
<dbReference type="PRINTS" id="PR01736">
    <property type="entry name" value="PHPHTRNFRASE"/>
</dbReference>
<dbReference type="InterPro" id="IPR006318">
    <property type="entry name" value="PTS_EI-like"/>
</dbReference>
<dbReference type="AlphaFoldDB" id="A0A9D2GWZ7"/>
<reference evidence="24" key="2">
    <citation type="submission" date="2021-04" db="EMBL/GenBank/DDBJ databases">
        <authorList>
            <person name="Gilroy R."/>
        </authorList>
    </citation>
    <scope>NUCLEOTIDE SEQUENCE</scope>
    <source>
        <strain evidence="24">ChiW4-1371</strain>
    </source>
</reference>
<dbReference type="PIRSF" id="PIRSF000732">
    <property type="entry name" value="PTS_enzyme_I"/>
    <property type="match status" value="1"/>
</dbReference>
<dbReference type="InterPro" id="IPR050499">
    <property type="entry name" value="PEP-utilizing_PTS_enzyme"/>
</dbReference>
<keyword evidence="8 17" id="KW-0813">Transport</keyword>
<comment type="function">
    <text evidence="3 17">General (non sugar-specific) component of the phosphoenolpyruvate-dependent sugar phosphotransferase system (sugar PTS). This major carbohydrate active-transport system catalyzes the phosphorylation of incoming sugar substrates concomitantly with their translocation across the cell membrane. Enzyme I transfers the phosphoryl group from phosphoenolpyruvate (PEP) to the phosphoryl carrier protein (HPr).</text>
</comment>
<dbReference type="SUPFAM" id="SSF52009">
    <property type="entry name" value="Phosphohistidine domain"/>
    <property type="match status" value="1"/>
</dbReference>
<dbReference type="Pfam" id="PF00391">
    <property type="entry name" value="PEP-utilizers"/>
    <property type="match status" value="1"/>
</dbReference>
<dbReference type="Gene3D" id="1.10.274.10">
    <property type="entry name" value="PtsI, HPr-binding domain"/>
    <property type="match status" value="1"/>
</dbReference>
<dbReference type="NCBIfam" id="TIGR01417">
    <property type="entry name" value="PTS_I_fam"/>
    <property type="match status" value="1"/>
</dbReference>
<dbReference type="Gene3D" id="3.20.20.60">
    <property type="entry name" value="Phosphoenolpyruvate-binding domains"/>
    <property type="match status" value="1"/>
</dbReference>
<dbReference type="GO" id="GO:0046872">
    <property type="term" value="F:metal ion binding"/>
    <property type="evidence" value="ECO:0007669"/>
    <property type="project" value="UniProtKB-KW"/>
</dbReference>
<evidence type="ECO:0000256" key="7">
    <source>
        <dbReference type="ARBA" id="ARBA00016544"/>
    </source>
</evidence>
<keyword evidence="9 17" id="KW-0963">Cytoplasm</keyword>
<dbReference type="Pfam" id="PF05524">
    <property type="entry name" value="PEP-utilisers_N"/>
    <property type="match status" value="1"/>
</dbReference>
<evidence type="ECO:0000259" key="21">
    <source>
        <dbReference type="Pfam" id="PF00391"/>
    </source>
</evidence>
<evidence type="ECO:0000256" key="4">
    <source>
        <dbReference type="ARBA" id="ARBA00004496"/>
    </source>
</evidence>
<feature type="binding site" evidence="19">
    <location>
        <position position="459"/>
    </location>
    <ligand>
        <name>phosphoenolpyruvate</name>
        <dbReference type="ChEBI" id="CHEBI:58702"/>
    </ligand>
</feature>
<keyword evidence="12 17" id="KW-0598">Phosphotransferase system</keyword>
<feature type="domain" description="PEP-utilising enzyme mobile" evidence="21">
    <location>
        <begin position="148"/>
        <end position="218"/>
    </location>
</feature>
<evidence type="ECO:0000256" key="9">
    <source>
        <dbReference type="ARBA" id="ARBA00022490"/>
    </source>
</evidence>
<feature type="binding site" evidence="20">
    <location>
        <position position="425"/>
    </location>
    <ligand>
        <name>Mg(2+)</name>
        <dbReference type="ChEBI" id="CHEBI:18420"/>
    </ligand>
</feature>
<dbReference type="Pfam" id="PF02896">
    <property type="entry name" value="PEP-utilizers_C"/>
    <property type="match status" value="1"/>
</dbReference>
<dbReference type="GO" id="GO:0009401">
    <property type="term" value="P:phosphoenolpyruvate-dependent sugar phosphotransferase system"/>
    <property type="evidence" value="ECO:0007669"/>
    <property type="project" value="UniProtKB-KW"/>
</dbReference>
<protein>
    <recommendedName>
        <fullName evidence="7 17">Phosphoenolpyruvate-protein phosphotransferase</fullName>
        <ecNumber evidence="6 17">2.7.3.9</ecNumber>
    </recommendedName>
    <alternativeName>
        <fullName evidence="16 17">Phosphotransferase system, enzyme I</fullName>
    </alternativeName>
</protein>
<comment type="catalytic activity">
    <reaction evidence="1 17">
        <text>L-histidyl-[protein] + phosphoenolpyruvate = N(pros)-phospho-L-histidyl-[protein] + pyruvate</text>
        <dbReference type="Rhea" id="RHEA:23880"/>
        <dbReference type="Rhea" id="RHEA-COMP:9745"/>
        <dbReference type="Rhea" id="RHEA-COMP:9746"/>
        <dbReference type="ChEBI" id="CHEBI:15361"/>
        <dbReference type="ChEBI" id="CHEBI:29979"/>
        <dbReference type="ChEBI" id="CHEBI:58702"/>
        <dbReference type="ChEBI" id="CHEBI:64837"/>
        <dbReference type="EC" id="2.7.3.9"/>
    </reaction>
</comment>
<evidence type="ECO:0000256" key="20">
    <source>
        <dbReference type="PIRSR" id="PIRSR000732-3"/>
    </source>
</evidence>
<keyword evidence="14 17" id="KW-0418">Kinase</keyword>
<keyword evidence="10 17" id="KW-0762">Sugar transport</keyword>
<proteinExistence type="inferred from homology"/>
<feature type="binding site" evidence="19">
    <location>
        <begin position="448"/>
        <end position="449"/>
    </location>
    <ligand>
        <name>phosphoenolpyruvate</name>
        <dbReference type="ChEBI" id="CHEBI:58702"/>
    </ligand>
</feature>
<evidence type="ECO:0000256" key="13">
    <source>
        <dbReference type="ARBA" id="ARBA00022723"/>
    </source>
</evidence>
<dbReference type="PANTHER" id="PTHR46244">
    <property type="entry name" value="PHOSPHOENOLPYRUVATE-PROTEIN PHOSPHOTRANSFERASE"/>
    <property type="match status" value="1"/>
</dbReference>
<feature type="binding site" evidence="20">
    <location>
        <position position="449"/>
    </location>
    <ligand>
        <name>Mg(2+)</name>
        <dbReference type="ChEBI" id="CHEBI:18420"/>
    </ligand>
</feature>
<evidence type="ECO:0000256" key="18">
    <source>
        <dbReference type="PIRSR" id="PIRSR000732-1"/>
    </source>
</evidence>
<evidence type="ECO:0000259" key="23">
    <source>
        <dbReference type="Pfam" id="PF05524"/>
    </source>
</evidence>
<dbReference type="SUPFAM" id="SSF51621">
    <property type="entry name" value="Phosphoenolpyruvate/pyruvate domain"/>
    <property type="match status" value="1"/>
</dbReference>
<evidence type="ECO:0000313" key="25">
    <source>
        <dbReference type="Proteomes" id="UP000824176"/>
    </source>
</evidence>
<reference evidence="24" key="1">
    <citation type="journal article" date="2021" name="PeerJ">
        <title>Extensive microbial diversity within the chicken gut microbiome revealed by metagenomics and culture.</title>
        <authorList>
            <person name="Gilroy R."/>
            <person name="Ravi A."/>
            <person name="Getino M."/>
            <person name="Pursley I."/>
            <person name="Horton D.L."/>
            <person name="Alikhan N.F."/>
            <person name="Baker D."/>
            <person name="Gharbi K."/>
            <person name="Hall N."/>
            <person name="Watson M."/>
            <person name="Adriaenssens E.M."/>
            <person name="Foster-Nyarko E."/>
            <person name="Jarju S."/>
            <person name="Secka A."/>
            <person name="Antonio M."/>
            <person name="Oren A."/>
            <person name="Chaudhuri R.R."/>
            <person name="La Ragione R."/>
            <person name="Hildebrand F."/>
            <person name="Pallen M.J."/>
        </authorList>
    </citation>
    <scope>NUCLEOTIDE SEQUENCE</scope>
    <source>
        <strain evidence="24">ChiW4-1371</strain>
    </source>
</reference>
<keyword evidence="11 17" id="KW-0808">Transferase</keyword>
<dbReference type="Gene3D" id="3.50.30.10">
    <property type="entry name" value="Phosphohistidine domain"/>
    <property type="match status" value="1"/>
</dbReference>
<evidence type="ECO:0000259" key="22">
    <source>
        <dbReference type="Pfam" id="PF02896"/>
    </source>
</evidence>
<dbReference type="GO" id="GO:0016301">
    <property type="term" value="F:kinase activity"/>
    <property type="evidence" value="ECO:0007669"/>
    <property type="project" value="UniProtKB-KW"/>
</dbReference>
<evidence type="ECO:0000256" key="17">
    <source>
        <dbReference type="PIRNR" id="PIRNR000732"/>
    </source>
</evidence>
<comment type="subcellular location">
    <subcellularLocation>
        <location evidence="4 17">Cytoplasm</location>
    </subcellularLocation>
</comment>
<evidence type="ECO:0000256" key="14">
    <source>
        <dbReference type="ARBA" id="ARBA00022777"/>
    </source>
</evidence>
<dbReference type="Proteomes" id="UP000824176">
    <property type="component" value="Unassembled WGS sequence"/>
</dbReference>
<evidence type="ECO:0000256" key="8">
    <source>
        <dbReference type="ARBA" id="ARBA00022448"/>
    </source>
</evidence>
<evidence type="ECO:0000256" key="5">
    <source>
        <dbReference type="ARBA" id="ARBA00007837"/>
    </source>
</evidence>
<evidence type="ECO:0000256" key="11">
    <source>
        <dbReference type="ARBA" id="ARBA00022679"/>
    </source>
</evidence>
<dbReference type="SUPFAM" id="SSF47831">
    <property type="entry name" value="Enzyme I of the PEP:sugar phosphotransferase system HPr-binding (sub)domain"/>
    <property type="match status" value="1"/>
</dbReference>
<feature type="binding site" evidence="19">
    <location>
        <position position="291"/>
    </location>
    <ligand>
        <name>phosphoenolpyruvate</name>
        <dbReference type="ChEBI" id="CHEBI:58702"/>
    </ligand>
</feature>
<feature type="active site" description="Tele-phosphohistidine intermediate" evidence="18">
    <location>
        <position position="184"/>
    </location>
</feature>